<evidence type="ECO:0000313" key="1">
    <source>
        <dbReference type="EMBL" id="QOX62499.1"/>
    </source>
</evidence>
<dbReference type="Proteomes" id="UP000594014">
    <property type="component" value="Chromosome"/>
</dbReference>
<organism evidence="1 2">
    <name type="scientific">Anoxybacterium hadale</name>
    <dbReference type="NCBI Taxonomy" id="3408580"/>
    <lineage>
        <taxon>Bacteria</taxon>
        <taxon>Bacillati</taxon>
        <taxon>Bacillota</taxon>
        <taxon>Clostridia</taxon>
        <taxon>Peptostreptococcales</taxon>
        <taxon>Anaerovoracaceae</taxon>
        <taxon>Anoxybacterium</taxon>
    </lineage>
</organism>
<sequence>MKVFIVFMAIFVIHVSFLSYQGDMGRYVQSRNFLKATAEECAAGAALYYDREAYGQGNFHFSYEEGKQYIEYILEHGMAAAPLPQGSRISYEVVFQDDHLGYENDPESDERNNIPSVTVTLNAKTQDLFALPFFEVTEITRAARYELPQ</sequence>
<protein>
    <submittedName>
        <fullName evidence="1">Uncharacterized protein</fullName>
    </submittedName>
</protein>
<keyword evidence="2" id="KW-1185">Reference proteome</keyword>
<accession>A0ACD1A824</accession>
<dbReference type="EMBL" id="CP042469">
    <property type="protein sequence ID" value="QOX62499.1"/>
    <property type="molecule type" value="Genomic_DNA"/>
</dbReference>
<gene>
    <name evidence="1" type="ORF">FRZ06_03630</name>
</gene>
<reference evidence="1" key="1">
    <citation type="submission" date="2019-08" db="EMBL/GenBank/DDBJ databases">
        <title>Genome sequence of Clostridiales bacterium MT110.</title>
        <authorList>
            <person name="Cao J."/>
        </authorList>
    </citation>
    <scope>NUCLEOTIDE SEQUENCE</scope>
    <source>
        <strain evidence="1">MT110</strain>
    </source>
</reference>
<proteinExistence type="predicted"/>
<name>A0ACD1A824_9FIRM</name>
<evidence type="ECO:0000313" key="2">
    <source>
        <dbReference type="Proteomes" id="UP000594014"/>
    </source>
</evidence>